<dbReference type="GO" id="GO:0016787">
    <property type="term" value="F:hydrolase activity"/>
    <property type="evidence" value="ECO:0007669"/>
    <property type="project" value="UniProtKB-KW"/>
</dbReference>
<evidence type="ECO:0000256" key="6">
    <source>
        <dbReference type="ARBA" id="ARBA00022801"/>
    </source>
</evidence>
<organism evidence="8 9">
    <name type="scientific">Haloactinomyces albus</name>
    <dbReference type="NCBI Taxonomy" id="1352928"/>
    <lineage>
        <taxon>Bacteria</taxon>
        <taxon>Bacillati</taxon>
        <taxon>Actinomycetota</taxon>
        <taxon>Actinomycetes</taxon>
        <taxon>Actinopolysporales</taxon>
        <taxon>Actinopolysporaceae</taxon>
        <taxon>Haloactinomyces</taxon>
    </lineage>
</organism>
<dbReference type="GO" id="GO:0005524">
    <property type="term" value="F:ATP binding"/>
    <property type="evidence" value="ECO:0007669"/>
    <property type="project" value="InterPro"/>
</dbReference>
<dbReference type="InterPro" id="IPR030665">
    <property type="entry name" value="KaiC"/>
</dbReference>
<keyword evidence="5" id="KW-0418">Kinase</keyword>
<dbReference type="InterPro" id="IPR010624">
    <property type="entry name" value="KaiC_dom"/>
</dbReference>
<evidence type="ECO:0000256" key="4">
    <source>
        <dbReference type="ARBA" id="ARBA00022737"/>
    </source>
</evidence>
<sequence length="458" mass="50645">MMDRIPSGNPRLDEVTGGGLPANAINLIMGLPGTGKTMLAQQCVFSNADPQRPALYLSTASEPFEKILRYVQALSFFDPAFIGNGVVYDELGTTLVKHGLAGVGERVKEFIRDYRPGILVIDSFKALSSYAASSIEFRNFLYDLAATQSVFPVTVLWLGEYEESEMASAPEFAIADSIIELSNQRFQKRSANFIQVRKLRGGDFLSGSHTYSLSHEGLEVYPRLTGVGEHAVYSPDRERASSGVQALDDMLDEGYRIGSSTLMAGPTGVGKTLMGLHFLFGGVDQGDHGLMATFQEDPTQLEQVLHGFGWSFDTEGITLKYRPPVEVHLDEWVYDLLDTIERTGARRLFIDSLNDLESVADDPSGFDESLYALLHRCSRNNVSVMMSYEVRHLFGVTSLTDRAASNLADNVVLLQYVPAESIMYRSVTVLKTRGSTHDLRVRPFEVTPRGIVLTDEPR</sequence>
<dbReference type="PANTHER" id="PTHR42926:SF1">
    <property type="entry name" value="CIRCADIAN CLOCK OSCILLATOR PROTEIN KAIC 1"/>
    <property type="match status" value="1"/>
</dbReference>
<keyword evidence="2" id="KW-0597">Phosphoprotein</keyword>
<keyword evidence="3" id="KW-0808">Transferase</keyword>
<dbReference type="AlphaFoldDB" id="A0AAE4CNV4"/>
<evidence type="ECO:0000256" key="5">
    <source>
        <dbReference type="ARBA" id="ARBA00022777"/>
    </source>
</evidence>
<evidence type="ECO:0000259" key="7">
    <source>
        <dbReference type="PROSITE" id="PS51146"/>
    </source>
</evidence>
<dbReference type="GO" id="GO:0004674">
    <property type="term" value="F:protein serine/threonine kinase activity"/>
    <property type="evidence" value="ECO:0007669"/>
    <property type="project" value="UniProtKB-EC"/>
</dbReference>
<evidence type="ECO:0000313" key="9">
    <source>
        <dbReference type="Proteomes" id="UP001180845"/>
    </source>
</evidence>
<evidence type="ECO:0000256" key="3">
    <source>
        <dbReference type="ARBA" id="ARBA00022679"/>
    </source>
</evidence>
<comment type="caution">
    <text evidence="8">The sequence shown here is derived from an EMBL/GenBank/DDBJ whole genome shotgun (WGS) entry which is preliminary data.</text>
</comment>
<dbReference type="InterPro" id="IPR014774">
    <property type="entry name" value="KaiC-like_dom"/>
</dbReference>
<keyword evidence="4" id="KW-0677">Repeat</keyword>
<dbReference type="SUPFAM" id="SSF52540">
    <property type="entry name" value="P-loop containing nucleoside triphosphate hydrolases"/>
    <property type="match status" value="2"/>
</dbReference>
<reference evidence="8" key="1">
    <citation type="submission" date="2023-07" db="EMBL/GenBank/DDBJ databases">
        <title>Sequencing the genomes of 1000 actinobacteria strains.</title>
        <authorList>
            <person name="Klenk H.-P."/>
        </authorList>
    </citation>
    <scope>NUCLEOTIDE SEQUENCE</scope>
    <source>
        <strain evidence="8">DSM 45977</strain>
    </source>
</reference>
<dbReference type="PANTHER" id="PTHR42926">
    <property type="match status" value="1"/>
</dbReference>
<keyword evidence="6" id="KW-0378">Hydrolase</keyword>
<dbReference type="Pfam" id="PF06745">
    <property type="entry name" value="ATPase"/>
    <property type="match status" value="2"/>
</dbReference>
<evidence type="ECO:0000313" key="8">
    <source>
        <dbReference type="EMBL" id="MDR7304239.1"/>
    </source>
</evidence>
<dbReference type="PROSITE" id="PS51146">
    <property type="entry name" value="KAIC"/>
    <property type="match status" value="2"/>
</dbReference>
<dbReference type="Gene3D" id="3.40.50.300">
    <property type="entry name" value="P-loop containing nucleotide triphosphate hydrolases"/>
    <property type="match status" value="2"/>
</dbReference>
<feature type="domain" description="KaiC" evidence="7">
    <location>
        <begin position="238"/>
        <end position="458"/>
    </location>
</feature>
<gene>
    <name evidence="8" type="ORF">JOF55_004420</name>
</gene>
<dbReference type="PIRSF" id="PIRSF039117">
    <property type="entry name" value="KaiC"/>
    <property type="match status" value="1"/>
</dbReference>
<dbReference type="EMBL" id="JAVDXW010000001">
    <property type="protein sequence ID" value="MDR7304239.1"/>
    <property type="molecule type" value="Genomic_DNA"/>
</dbReference>
<dbReference type="EC" id="2.7.11.1" evidence="1"/>
<protein>
    <recommendedName>
        <fullName evidence="1">non-specific serine/threonine protein kinase</fullName>
        <ecNumber evidence="1">2.7.11.1</ecNumber>
    </recommendedName>
</protein>
<keyword evidence="9" id="KW-1185">Reference proteome</keyword>
<name>A0AAE4CNV4_9ACTN</name>
<accession>A0AAE4CNV4</accession>
<feature type="domain" description="KaiC" evidence="7">
    <location>
        <begin position="3"/>
        <end position="234"/>
    </location>
</feature>
<evidence type="ECO:0000256" key="1">
    <source>
        <dbReference type="ARBA" id="ARBA00012513"/>
    </source>
</evidence>
<dbReference type="InterPro" id="IPR027417">
    <property type="entry name" value="P-loop_NTPase"/>
</dbReference>
<dbReference type="Proteomes" id="UP001180845">
    <property type="component" value="Unassembled WGS sequence"/>
</dbReference>
<proteinExistence type="predicted"/>
<evidence type="ECO:0000256" key="2">
    <source>
        <dbReference type="ARBA" id="ARBA00022553"/>
    </source>
</evidence>
<dbReference type="InterPro" id="IPR051347">
    <property type="entry name" value="Circadian_clock_KaiC-rel"/>
</dbReference>